<evidence type="ECO:0000313" key="3">
    <source>
        <dbReference type="Proteomes" id="UP000612585"/>
    </source>
</evidence>
<sequence>MVVTGATGRVGRHVVAGLRAAGADVRALSRRPKGGHVTGDLADPESLDSACAGADAAYLMWPFFGADAAPAVVAAIARHAKRIVLLSSGSVDGGVPGAEPIARFHAEVERAVEVGAPSWTVLRPAGFAANTLDWAPSIREDGVVRGAFPDAAGAWIHEKDIAAVAVKALLADGHRGRHYALTGPEVLTMAEQAHIIGAVTGRPVRWQKQSEDDARAGLTAEGWPATYADVALRVQEQLTRARPATTATVADITGRRPRTFREWAGDHAAAFLP</sequence>
<accession>A0A8J3Z5M0</accession>
<dbReference type="PANTHER" id="PTHR43162:SF1">
    <property type="entry name" value="PRESTALK A DIFFERENTIATION PROTEIN A"/>
    <property type="match status" value="1"/>
</dbReference>
<protein>
    <submittedName>
        <fullName evidence="2">Nucleotide-diphosphate-sugar epimerase</fullName>
    </submittedName>
</protein>
<dbReference type="Pfam" id="PF13460">
    <property type="entry name" value="NAD_binding_10"/>
    <property type="match status" value="1"/>
</dbReference>
<organism evidence="2 3">
    <name type="scientific">Virgisporangium aurantiacum</name>
    <dbReference type="NCBI Taxonomy" id="175570"/>
    <lineage>
        <taxon>Bacteria</taxon>
        <taxon>Bacillati</taxon>
        <taxon>Actinomycetota</taxon>
        <taxon>Actinomycetes</taxon>
        <taxon>Micromonosporales</taxon>
        <taxon>Micromonosporaceae</taxon>
        <taxon>Virgisporangium</taxon>
    </lineage>
</organism>
<comment type="caution">
    <text evidence="2">The sequence shown here is derived from an EMBL/GenBank/DDBJ whole genome shotgun (WGS) entry which is preliminary data.</text>
</comment>
<dbReference type="InterPro" id="IPR036291">
    <property type="entry name" value="NAD(P)-bd_dom_sf"/>
</dbReference>
<feature type="domain" description="NAD(P)-binding" evidence="1">
    <location>
        <begin position="5"/>
        <end position="169"/>
    </location>
</feature>
<dbReference type="Gene3D" id="3.40.50.720">
    <property type="entry name" value="NAD(P)-binding Rossmann-like Domain"/>
    <property type="match status" value="1"/>
</dbReference>
<dbReference type="SUPFAM" id="SSF51735">
    <property type="entry name" value="NAD(P)-binding Rossmann-fold domains"/>
    <property type="match status" value="1"/>
</dbReference>
<dbReference type="AlphaFoldDB" id="A0A8J3Z5M0"/>
<keyword evidence="3" id="KW-1185">Reference proteome</keyword>
<proteinExistence type="predicted"/>
<dbReference type="Gene3D" id="3.90.25.10">
    <property type="entry name" value="UDP-galactose 4-epimerase, domain 1"/>
    <property type="match status" value="1"/>
</dbReference>
<dbReference type="InterPro" id="IPR051604">
    <property type="entry name" value="Ergot_Alk_Oxidoreductase"/>
</dbReference>
<dbReference type="EMBL" id="BOPG01000021">
    <property type="protein sequence ID" value="GIJ55725.1"/>
    <property type="molecule type" value="Genomic_DNA"/>
</dbReference>
<dbReference type="Proteomes" id="UP000612585">
    <property type="component" value="Unassembled WGS sequence"/>
</dbReference>
<name>A0A8J3Z5M0_9ACTN</name>
<dbReference type="PANTHER" id="PTHR43162">
    <property type="match status" value="1"/>
</dbReference>
<reference evidence="2" key="1">
    <citation type="submission" date="2021-01" db="EMBL/GenBank/DDBJ databases">
        <title>Whole genome shotgun sequence of Virgisporangium aurantiacum NBRC 16421.</title>
        <authorList>
            <person name="Komaki H."/>
            <person name="Tamura T."/>
        </authorList>
    </citation>
    <scope>NUCLEOTIDE SEQUENCE</scope>
    <source>
        <strain evidence="2">NBRC 16421</strain>
    </source>
</reference>
<gene>
    <name evidence="2" type="ORF">Vau01_032410</name>
</gene>
<dbReference type="InterPro" id="IPR016040">
    <property type="entry name" value="NAD(P)-bd_dom"/>
</dbReference>
<evidence type="ECO:0000313" key="2">
    <source>
        <dbReference type="EMBL" id="GIJ55725.1"/>
    </source>
</evidence>
<evidence type="ECO:0000259" key="1">
    <source>
        <dbReference type="Pfam" id="PF13460"/>
    </source>
</evidence>